<evidence type="ECO:0000313" key="2">
    <source>
        <dbReference type="Proteomes" id="UP001056120"/>
    </source>
</evidence>
<keyword evidence="2" id="KW-1185">Reference proteome</keyword>
<dbReference type="EMBL" id="CM042022">
    <property type="protein sequence ID" value="KAI3814791.1"/>
    <property type="molecule type" value="Genomic_DNA"/>
</dbReference>
<name>A0ACB9J3U2_9ASTR</name>
<accession>A0ACB9J3U2</accession>
<organism evidence="1 2">
    <name type="scientific">Smallanthus sonchifolius</name>
    <dbReference type="NCBI Taxonomy" id="185202"/>
    <lineage>
        <taxon>Eukaryota</taxon>
        <taxon>Viridiplantae</taxon>
        <taxon>Streptophyta</taxon>
        <taxon>Embryophyta</taxon>
        <taxon>Tracheophyta</taxon>
        <taxon>Spermatophyta</taxon>
        <taxon>Magnoliopsida</taxon>
        <taxon>eudicotyledons</taxon>
        <taxon>Gunneridae</taxon>
        <taxon>Pentapetalae</taxon>
        <taxon>asterids</taxon>
        <taxon>campanulids</taxon>
        <taxon>Asterales</taxon>
        <taxon>Asteraceae</taxon>
        <taxon>Asteroideae</taxon>
        <taxon>Heliantheae alliance</taxon>
        <taxon>Millerieae</taxon>
        <taxon>Smallanthus</taxon>
    </lineage>
</organism>
<proteinExistence type="predicted"/>
<reference evidence="2" key="1">
    <citation type="journal article" date="2022" name="Mol. Ecol. Resour.">
        <title>The genomes of chicory, endive, great burdock and yacon provide insights into Asteraceae palaeo-polyploidization history and plant inulin production.</title>
        <authorList>
            <person name="Fan W."/>
            <person name="Wang S."/>
            <person name="Wang H."/>
            <person name="Wang A."/>
            <person name="Jiang F."/>
            <person name="Liu H."/>
            <person name="Zhao H."/>
            <person name="Xu D."/>
            <person name="Zhang Y."/>
        </authorList>
    </citation>
    <scope>NUCLEOTIDE SEQUENCE [LARGE SCALE GENOMIC DNA]</scope>
    <source>
        <strain evidence="2">cv. Yunnan</strain>
    </source>
</reference>
<gene>
    <name evidence="1" type="ORF">L1987_14435</name>
</gene>
<sequence>MASIQKTFIFDDVAKHNKIDNCWIIISGKCFIFIHSSAKEAVDKFQDLIKIMPDDDKVKELLSEYVNSWNDIIIQNSVFNCAAHNALNAEQLHQVHTILLCDFRDDPTFGAPALLLVDFQVNKVVEIAVSLMKRKQLHPVSEGPLELPFTTSSSTNVPQHSLFANLFGLKKSLSKYINVLWMYLA</sequence>
<evidence type="ECO:0000313" key="1">
    <source>
        <dbReference type="EMBL" id="KAI3814791.1"/>
    </source>
</evidence>
<comment type="caution">
    <text evidence="1">The sequence shown here is derived from an EMBL/GenBank/DDBJ whole genome shotgun (WGS) entry which is preliminary data.</text>
</comment>
<reference evidence="1 2" key="2">
    <citation type="journal article" date="2022" name="Mol. Ecol. Resour.">
        <title>The genomes of chicory, endive, great burdock and yacon provide insights into Asteraceae paleo-polyploidization history and plant inulin production.</title>
        <authorList>
            <person name="Fan W."/>
            <person name="Wang S."/>
            <person name="Wang H."/>
            <person name="Wang A."/>
            <person name="Jiang F."/>
            <person name="Liu H."/>
            <person name="Zhao H."/>
            <person name="Xu D."/>
            <person name="Zhang Y."/>
        </authorList>
    </citation>
    <scope>NUCLEOTIDE SEQUENCE [LARGE SCALE GENOMIC DNA]</scope>
    <source>
        <strain evidence="2">cv. Yunnan</strain>
        <tissue evidence="1">Leaves</tissue>
    </source>
</reference>
<protein>
    <submittedName>
        <fullName evidence="1">Uncharacterized protein</fullName>
    </submittedName>
</protein>
<dbReference type="Proteomes" id="UP001056120">
    <property type="component" value="Linkage Group LG05"/>
</dbReference>